<organism evidence="3 4">
    <name type="scientific">Trinickia symbiotica</name>
    <dbReference type="NCBI Taxonomy" id="863227"/>
    <lineage>
        <taxon>Bacteria</taxon>
        <taxon>Pseudomonadati</taxon>
        <taxon>Pseudomonadota</taxon>
        <taxon>Betaproteobacteria</taxon>
        <taxon>Burkholderiales</taxon>
        <taxon>Burkholderiaceae</taxon>
        <taxon>Trinickia</taxon>
    </lineage>
</organism>
<evidence type="ECO:0000313" key="4">
    <source>
        <dbReference type="Proteomes" id="UP000235777"/>
    </source>
</evidence>
<keyword evidence="2" id="KW-0732">Signal</keyword>
<dbReference type="RefSeq" id="WP_026229376.1">
    <property type="nucleotide sequence ID" value="NZ_KB890164.1"/>
</dbReference>
<sequence>MKSLLALAAFGALLSAQNAAGEQSSPASPRAPQASRQSVSAQGAWGDAPAAQNSVKLAEPAAAGTHGNVDHKRKPTTTGRTRAYVAPTAKSRAYAAPTAEAPSCADLPAKWDRAQHLAATGHPEQAYASYLQLLHTCPVGPELEGTAWKAANALPAAYVDRLLADPAFEMPALHKIRTDIELQHMYAANTAGRYEDALGYSRALRADRSVTLDRAALETSGWLEEKAHDDATAERLFREALKGAEDPAPAHFGLALALMHQGRLEEAEAESRALTTPEGRRLHAEIALQRAKASGNPAEVDAALKLIDETGGARDAATRSMIGWAMLASKRPMQAEDIFRTLHREAPQNDEYAQGLAFSSAAAHDYPALDALVAENGSRTPVAARQMLAEHDERLGLDARARSLAGHSIEGHEAALQSLFSLDRKSGTPGRDKLTVWTIPQLSAVLLPTPSLSLRLDATVMRLDDGERRAWGKLFAAAARTDWNEGELVAGAAIEMPGRGPTQVLGKIQYQRVAQNEQSFVRITAMRDSIYDSLRAYEGSLSGSGPAVSSSLEVAAREPIGRTAWYVGETLGGGTVTATNTAFNPFYAASLALTRDFSVKGWSWLNAGPEIRLSSYRYDANRFDGPYAGYWSPKSNREAGLVFNAQTAEDHRFLFKTGGRIGYATRELFTGRASGAFGEDTTTLAILVAPNLIVGGGVGYRASPGYQDMSVFAWLKIPLDARSHLRAADLVMPRGF</sequence>
<dbReference type="AlphaFoldDB" id="A0A2N7X1F7"/>
<dbReference type="OrthoDB" id="9044123at2"/>
<dbReference type="STRING" id="863227.GCA_000373005_00613"/>
<evidence type="ECO:0000313" key="3">
    <source>
        <dbReference type="EMBL" id="PMS35593.1"/>
    </source>
</evidence>
<feature type="chain" id="PRO_5014627202" description="Cellulose synthase" evidence="2">
    <location>
        <begin position="21"/>
        <end position="736"/>
    </location>
</feature>
<dbReference type="SUPFAM" id="SSF48452">
    <property type="entry name" value="TPR-like"/>
    <property type="match status" value="2"/>
</dbReference>
<name>A0A2N7X1F7_9BURK</name>
<dbReference type="InterPro" id="IPR011990">
    <property type="entry name" value="TPR-like_helical_dom_sf"/>
</dbReference>
<accession>A0A2N7X1F7</accession>
<proteinExistence type="predicted"/>
<evidence type="ECO:0008006" key="5">
    <source>
        <dbReference type="Google" id="ProtNLM"/>
    </source>
</evidence>
<gene>
    <name evidence="3" type="ORF">C0Z20_16975</name>
</gene>
<dbReference type="Gene3D" id="1.25.40.10">
    <property type="entry name" value="Tetratricopeptide repeat domain"/>
    <property type="match status" value="1"/>
</dbReference>
<dbReference type="Proteomes" id="UP000235777">
    <property type="component" value="Unassembled WGS sequence"/>
</dbReference>
<dbReference type="EMBL" id="PNYC01000010">
    <property type="protein sequence ID" value="PMS35593.1"/>
    <property type="molecule type" value="Genomic_DNA"/>
</dbReference>
<comment type="caution">
    <text evidence="3">The sequence shown here is derived from an EMBL/GenBank/DDBJ whole genome shotgun (WGS) entry which is preliminary data.</text>
</comment>
<feature type="region of interest" description="Disordered" evidence="1">
    <location>
        <begin position="21"/>
        <end position="86"/>
    </location>
</feature>
<reference evidence="3 4" key="1">
    <citation type="submission" date="2018-01" db="EMBL/GenBank/DDBJ databases">
        <title>Whole genome analyses suggest that Burkholderia sensu lato contains two further novel genera in the rhizoxinica-symbiotica group Mycetohabitans gen. nov., and Trinickia gen. nov.: implications for the evolution of diazotrophy and nodulation in the Burkholderiaceae.</title>
        <authorList>
            <person name="Estrada-de los Santos P."/>
            <person name="Palmer M."/>
            <person name="Chavez-Ramirez B."/>
            <person name="Beukes C."/>
            <person name="Steenkamp E.T."/>
            <person name="Hirsch A.M."/>
            <person name="Manyaka P."/>
            <person name="Maluk M."/>
            <person name="Lafos M."/>
            <person name="Crook M."/>
            <person name="Gross E."/>
            <person name="Simon M.F."/>
            <person name="Bueno dos Reis Junior F."/>
            <person name="Poole P.S."/>
            <person name="Venter S.N."/>
            <person name="James E.K."/>
        </authorList>
    </citation>
    <scope>NUCLEOTIDE SEQUENCE [LARGE SCALE GENOMIC DNA]</scope>
    <source>
        <strain evidence="3 4">JPY 581</strain>
    </source>
</reference>
<protein>
    <recommendedName>
        <fullName evidence="5">Cellulose synthase</fullName>
    </recommendedName>
</protein>
<evidence type="ECO:0000256" key="1">
    <source>
        <dbReference type="SAM" id="MobiDB-lite"/>
    </source>
</evidence>
<evidence type="ECO:0000256" key="2">
    <source>
        <dbReference type="SAM" id="SignalP"/>
    </source>
</evidence>
<feature type="signal peptide" evidence="2">
    <location>
        <begin position="1"/>
        <end position="20"/>
    </location>
</feature>
<keyword evidence="4" id="KW-1185">Reference proteome</keyword>
<feature type="compositionally biased region" description="Low complexity" evidence="1">
    <location>
        <begin position="23"/>
        <end position="38"/>
    </location>
</feature>